<reference evidence="2" key="6">
    <citation type="journal article" date="2016" name="MSphere">
        <title>Comparison of the Gene Coding Contents and Other Unusual Features of the GC-Rich and AT-Rich Branch Probosciviruses.</title>
        <authorList>
            <person name="Ling P.D."/>
            <person name="Long S.Y."/>
            <person name="Zong J.C."/>
            <person name="Heaggans S.Y."/>
            <person name="Qin X."/>
            <person name="Hayward G.S."/>
        </authorList>
    </citation>
    <scope>NUCLEOTIDE SEQUENCE</scope>
    <source>
        <strain evidence="2">Nyah NAP97</strain>
    </source>
</reference>
<evidence type="ECO:0000313" key="3">
    <source>
        <dbReference type="Proteomes" id="UP001162024"/>
    </source>
</evidence>
<protein>
    <submittedName>
        <fullName evidence="2">Protein E31C</fullName>
    </submittedName>
</protein>
<dbReference type="Proteomes" id="UP001162024">
    <property type="component" value="Segment"/>
</dbReference>
<name>A0A866VSK6_9BETA</name>
<gene>
    <name evidence="2" type="primary">E31C</name>
</gene>
<organism evidence="2 3">
    <name type="scientific">Elephant endotheliotropic herpesvirus 3A</name>
    <dbReference type="NCBI Taxonomy" id="1329409"/>
    <lineage>
        <taxon>Viruses</taxon>
        <taxon>Duplodnaviria</taxon>
        <taxon>Heunggongvirae</taxon>
        <taxon>Peploviricota</taxon>
        <taxon>Herviviricetes</taxon>
        <taxon>Herpesvirales</taxon>
        <taxon>Orthoherpesviridae</taxon>
        <taxon>Betaherpesvirinae</taxon>
        <taxon>Proboscivirus</taxon>
        <taxon>Elephant endotheliotropic herpesvirus 3</taxon>
    </lineage>
</organism>
<accession>A0A866VSK6</accession>
<reference evidence="2" key="4">
    <citation type="journal article" date="2016" name="ILAR J">
        <title>Review of Elephant Endotheliotropic Herpesviruses and Acute Hemorrhagic Disease.</title>
        <authorList>
            <person name="Long S.Y."/>
            <person name="Latimer E.M."/>
            <person name="Hayward G.S."/>
        </authorList>
    </citation>
    <scope>NUCLEOTIDE SEQUENCE</scope>
    <source>
        <strain evidence="2">Nyah NAP97</strain>
    </source>
</reference>
<evidence type="ECO:0000313" key="2">
    <source>
        <dbReference type="EMBL" id="QOE74407.1"/>
    </source>
</evidence>
<dbReference type="GeneID" id="80541524"/>
<evidence type="ECO:0000256" key="1">
    <source>
        <dbReference type="SAM" id="MobiDB-lite"/>
    </source>
</evidence>
<sequence>MNKVLRPRSLYLILSRAFYDDRPDGSGESDRLRRAVGFYPQAPESVRRYLSGNRRLRHPAQIEDLECVQCSFSSTTMLVESGTDSCDTAANWRRCGARPRRTNGASASRVSRGGGPAASPLFRTKRVFSDD</sequence>
<reference evidence="2" key="3">
    <citation type="journal article" date="2014" name="J. Virol.">
        <title>Comparative genome analysis of four elephant endotheliotropic herpesviruses, EEHV3, EEHV4, EEHV5, and EEHV6, from cases of hemorrhagic disease or viremia.</title>
        <authorList>
            <person name="Zong JC"/>
            <person name="Latimer EM"/>
            <person name="Long SY"/>
            <person name="Richman LK"/>
            <person name="Heaggans SY"/>
            <person name="Hayward GS."/>
        </authorList>
    </citation>
    <scope>NUCLEOTIDE SEQUENCE</scope>
    <source>
        <strain evidence="2">Nyah NAP97</strain>
    </source>
</reference>
<reference evidence="2" key="7">
    <citation type="submission" date="2019-08" db="EMBL/GenBank/DDBJ databases">
        <title>Complete Genome Assembly and Annotation of EEHV3A the First Example of a GC-Branch African Elephant Endotheliotrophic Herpesvirus Associated with Lethal Hemorrhagic Disease.</title>
        <authorList>
            <person name="Tan J."/>
            <person name="Ling P.D."/>
            <person name="Worley K."/>
            <person name="Proudfoot J."/>
            <person name="Bowman M."/>
            <person name="Qin X."/>
            <person name="Latimer E.M."/>
            <person name="Holder K."/>
            <person name="Fayette M."/>
            <person name="Nodolf S."/>
            <person name="Heaggans S.Y."/>
            <person name="Zong J.-C."/>
            <person name="Pearson V.R."/>
            <person name="Hayward G.S."/>
        </authorList>
    </citation>
    <scope>NUCLEOTIDE SEQUENCE</scope>
    <source>
        <strain evidence="2">Nyah NAP97</strain>
    </source>
</reference>
<keyword evidence="3" id="KW-1185">Reference proteome</keyword>
<reference evidence="2" key="2">
    <citation type="journal article" date="2013" name="Genome Announc.">
        <title>Complete Genome Sequence of Elephant Endotheliotropic Herpesvirus 1A.</title>
        <authorList>
            <person name="Ling P.D."/>
            <person name="Reid J.G."/>
            <person name="Qin X."/>
            <person name="Muzny D.M."/>
            <person name="Gibbs R."/>
            <person name="Petrosino J."/>
            <person name="Peng R."/>
            <person name="Zong J.C."/>
            <person name="Heaggans S.Y."/>
            <person name="Hayward G.S."/>
        </authorList>
    </citation>
    <scope>NUCLEOTIDE SEQUENCE</scope>
    <source>
        <strain evidence="2">Nyah NAP97</strain>
    </source>
</reference>
<feature type="region of interest" description="Disordered" evidence="1">
    <location>
        <begin position="97"/>
        <end position="131"/>
    </location>
</feature>
<dbReference type="KEGG" id="vg:80541524"/>
<dbReference type="RefSeq" id="YP_010802740.1">
    <property type="nucleotide sequence ID" value="NC_077039.1"/>
</dbReference>
<proteinExistence type="predicted"/>
<reference evidence="2" key="5">
    <citation type="journal article" date="2016" name="MSphere">
        <title>Complete Genome Sequence of Elephant Endotheliotropic Herpesvirus 4, the First Example of a GC-Rich Branch Proboscivirus.</title>
        <authorList>
            <person name="Ling P.D."/>
            <person name="Long S.Y."/>
            <person name="Fuery A."/>
            <person name="Peng R.S."/>
            <person name="Heaggans S.Y."/>
            <person name="Qin X."/>
            <person name="Worley K.C."/>
            <person name="Dugan S."/>
            <person name="Hayward G.S."/>
        </authorList>
    </citation>
    <scope>NUCLEOTIDE SEQUENCE</scope>
    <source>
        <strain evidence="2">Nyah NAP97</strain>
    </source>
</reference>
<dbReference type="EMBL" id="MN373268">
    <property type="protein sequence ID" value="QOE74407.1"/>
    <property type="molecule type" value="Genomic_DNA"/>
</dbReference>
<reference evidence="2" key="1">
    <citation type="journal article" date="2009" name="Vet. Pathol.">
        <title>Clinico-pathologic features of fatal disease attributed to new variants of endotheliotropic herpesviruses in two Asian elephants (Elephas maximus).</title>
        <authorList>
            <person name="Garner M.M."/>
            <person name="Helmick K."/>
            <person name="Ochsenreiter J."/>
            <person name="Richman L.K."/>
            <person name="Latimer E."/>
            <person name="Wise A.G."/>
            <person name="Maes R.K."/>
            <person name="Kiupel M."/>
            <person name="Nordhausen R.W."/>
            <person name="Zong J.C."/>
            <person name="Hayward G.S."/>
        </authorList>
    </citation>
    <scope>NUCLEOTIDE SEQUENCE</scope>
    <source>
        <strain evidence="2">Nyah NAP97</strain>
    </source>
</reference>